<keyword evidence="4" id="KW-1185">Reference proteome</keyword>
<dbReference type="InterPro" id="IPR037473">
    <property type="entry name" value="Lcp-like"/>
</dbReference>
<dbReference type="InterPro" id="IPR018713">
    <property type="entry name" value="MPAB/Lcp_cat_dom"/>
</dbReference>
<keyword evidence="1" id="KW-0812">Transmembrane</keyword>
<sequence length="485" mass="54698">MPVRTVLHSSDTLGLENGDVVRAFGHRSFVWDADCINETTAKRWRAQSDPLCDAALEELFRNTSPDGVDLFDRLMTFVTKESDPDATPLRFYASVCELPPPGIRATDEQAEAGRAFFLDHSIQILQALLYYSLAGGFASPRIVRTLQKISYLVPSGGNDELSSAQNDRTFRRLLETFQFVLEVMRCVVPAPEEGGIVHLQPGGIGWKSIIRVRMLHGVARARVRARMQAGEADFVPISQEDMSATLASFSTIPLWTLDKLGISYNKRDAEAYVALWRHVGFYMGVSPDILQRHFSSAGVAEKFLASLGIHVFSRDLGDEDSLIHAPTVPVLRAASDRPPFHSTFEWNCAITRYLLGTSLANHLDVPQTSWSMTIKLHIILAAQHYPVFFAQWYGKIRPGWLDKRRYTYGLGMAMTLRRQLGMRKTKFRPVGGKVEESHWEDEKVNPDYETGRVLTRYWREVITEMVAVSLGLAGLVVYMFYTLMI</sequence>
<evidence type="ECO:0000313" key="3">
    <source>
        <dbReference type="EMBL" id="THU95363.1"/>
    </source>
</evidence>
<dbReference type="Pfam" id="PF09995">
    <property type="entry name" value="MPAB_Lcp_cat"/>
    <property type="match status" value="1"/>
</dbReference>
<protein>
    <recommendedName>
        <fullName evidence="2">ER-bound oxygenase mpaB/mpaB'/Rubber oxygenase catalytic domain-containing protein</fullName>
    </recommendedName>
</protein>
<evidence type="ECO:0000259" key="2">
    <source>
        <dbReference type="Pfam" id="PF09995"/>
    </source>
</evidence>
<keyword evidence="1" id="KW-0472">Membrane</keyword>
<dbReference type="EMBL" id="ML179201">
    <property type="protein sequence ID" value="THU95363.1"/>
    <property type="molecule type" value="Genomic_DNA"/>
</dbReference>
<dbReference type="PANTHER" id="PTHR37539">
    <property type="entry name" value="SECRETED PROTEIN-RELATED"/>
    <property type="match status" value="1"/>
</dbReference>
<keyword evidence="1" id="KW-1133">Transmembrane helix</keyword>
<proteinExistence type="predicted"/>
<evidence type="ECO:0000256" key="1">
    <source>
        <dbReference type="SAM" id="Phobius"/>
    </source>
</evidence>
<reference evidence="3 4" key="1">
    <citation type="journal article" date="2019" name="Nat. Ecol. Evol.">
        <title>Megaphylogeny resolves global patterns of mushroom evolution.</title>
        <authorList>
            <person name="Varga T."/>
            <person name="Krizsan K."/>
            <person name="Foldi C."/>
            <person name="Dima B."/>
            <person name="Sanchez-Garcia M."/>
            <person name="Sanchez-Ramirez S."/>
            <person name="Szollosi G.J."/>
            <person name="Szarkandi J.G."/>
            <person name="Papp V."/>
            <person name="Albert L."/>
            <person name="Andreopoulos W."/>
            <person name="Angelini C."/>
            <person name="Antonin V."/>
            <person name="Barry K.W."/>
            <person name="Bougher N.L."/>
            <person name="Buchanan P."/>
            <person name="Buyck B."/>
            <person name="Bense V."/>
            <person name="Catcheside P."/>
            <person name="Chovatia M."/>
            <person name="Cooper J."/>
            <person name="Damon W."/>
            <person name="Desjardin D."/>
            <person name="Finy P."/>
            <person name="Geml J."/>
            <person name="Haridas S."/>
            <person name="Hughes K."/>
            <person name="Justo A."/>
            <person name="Karasinski D."/>
            <person name="Kautmanova I."/>
            <person name="Kiss B."/>
            <person name="Kocsube S."/>
            <person name="Kotiranta H."/>
            <person name="LaButti K.M."/>
            <person name="Lechner B.E."/>
            <person name="Liimatainen K."/>
            <person name="Lipzen A."/>
            <person name="Lukacs Z."/>
            <person name="Mihaltcheva S."/>
            <person name="Morgado L.N."/>
            <person name="Niskanen T."/>
            <person name="Noordeloos M.E."/>
            <person name="Ohm R.A."/>
            <person name="Ortiz-Santana B."/>
            <person name="Ovrebo C."/>
            <person name="Racz N."/>
            <person name="Riley R."/>
            <person name="Savchenko A."/>
            <person name="Shiryaev A."/>
            <person name="Soop K."/>
            <person name="Spirin V."/>
            <person name="Szebenyi C."/>
            <person name="Tomsovsky M."/>
            <person name="Tulloss R.E."/>
            <person name="Uehling J."/>
            <person name="Grigoriev I.V."/>
            <person name="Vagvolgyi C."/>
            <person name="Papp T."/>
            <person name="Martin F.M."/>
            <person name="Miettinen O."/>
            <person name="Hibbett D.S."/>
            <person name="Nagy L.G."/>
        </authorList>
    </citation>
    <scope>NUCLEOTIDE SEQUENCE [LARGE SCALE GENOMIC DNA]</scope>
    <source>
        <strain evidence="3 4">CBS 962.96</strain>
    </source>
</reference>
<organism evidence="3 4">
    <name type="scientific">Dendrothele bispora (strain CBS 962.96)</name>
    <dbReference type="NCBI Taxonomy" id="1314807"/>
    <lineage>
        <taxon>Eukaryota</taxon>
        <taxon>Fungi</taxon>
        <taxon>Dikarya</taxon>
        <taxon>Basidiomycota</taxon>
        <taxon>Agaricomycotina</taxon>
        <taxon>Agaricomycetes</taxon>
        <taxon>Agaricomycetidae</taxon>
        <taxon>Agaricales</taxon>
        <taxon>Agaricales incertae sedis</taxon>
        <taxon>Dendrothele</taxon>
    </lineage>
</organism>
<dbReference type="PANTHER" id="PTHR37539:SF1">
    <property type="entry name" value="ER-BOUND OXYGENASE MPAB_MPAB'_RUBBER OXYGENASE CATALYTIC DOMAIN-CONTAINING PROTEIN"/>
    <property type="match status" value="1"/>
</dbReference>
<dbReference type="OrthoDB" id="6361347at2759"/>
<dbReference type="AlphaFoldDB" id="A0A4S8M1A1"/>
<name>A0A4S8M1A1_DENBC</name>
<gene>
    <name evidence="3" type="ORF">K435DRAFT_723767</name>
</gene>
<feature type="transmembrane region" description="Helical" evidence="1">
    <location>
        <begin position="461"/>
        <end position="481"/>
    </location>
</feature>
<evidence type="ECO:0000313" key="4">
    <source>
        <dbReference type="Proteomes" id="UP000297245"/>
    </source>
</evidence>
<feature type="domain" description="ER-bound oxygenase mpaB/mpaB'/Rubber oxygenase catalytic" evidence="2">
    <location>
        <begin position="158"/>
        <end position="371"/>
    </location>
</feature>
<accession>A0A4S8M1A1</accession>
<dbReference type="Proteomes" id="UP000297245">
    <property type="component" value="Unassembled WGS sequence"/>
</dbReference>
<dbReference type="GO" id="GO:0016491">
    <property type="term" value="F:oxidoreductase activity"/>
    <property type="evidence" value="ECO:0007669"/>
    <property type="project" value="InterPro"/>
</dbReference>